<feature type="domain" description="WRKY19-like zinc finger" evidence="2">
    <location>
        <begin position="244"/>
        <end position="267"/>
    </location>
</feature>
<dbReference type="InterPro" id="IPR056866">
    <property type="entry name" value="Znf_WRKY19"/>
</dbReference>
<feature type="domain" description="WRKY19-like zinc finger" evidence="2">
    <location>
        <begin position="221"/>
        <end position="243"/>
    </location>
</feature>
<dbReference type="Pfam" id="PF24906">
    <property type="entry name" value="Zf_WRKY19"/>
    <property type="match status" value="4"/>
</dbReference>
<accession>F0W2K1</accession>
<proteinExistence type="predicted"/>
<feature type="region of interest" description="Disordered" evidence="1">
    <location>
        <begin position="188"/>
        <end position="216"/>
    </location>
</feature>
<reference evidence="3" key="2">
    <citation type="submission" date="2011-02" db="EMBL/GenBank/DDBJ databases">
        <authorList>
            <person name="MacLean D."/>
        </authorList>
    </citation>
    <scope>NUCLEOTIDE SEQUENCE</scope>
</reference>
<evidence type="ECO:0000313" key="3">
    <source>
        <dbReference type="EMBL" id="CCA15287.1"/>
    </source>
</evidence>
<dbReference type="HOGENOM" id="CLU_812369_0_0_1"/>
<sequence>MGADTMSLESAPNGLELTMRNTSMNEVERSATLTSAESYIETFYFNPERKGIDVETEWTRGTLNGTEWDEVLQTIEMLEHPTSPVMTECMDGVFSEELEVTGLEFLQSPMISTKSNFSLTCTKGEKSSTLPSLQTLDPFDSAFTNNSRDDDSSSLRIQFRLRSQRTDHDFGTKARKASRILDFDEEQDTCESNMRSSKRQRRTMRKGSSMRRRGKSERKSKICCMDGCTKGARSKGLCKRHGGGKRCTHPDCTRSDQGGGFCIAHGGGRRCAIPHCKNSAQSRGLCKSHGGGKRCGVEGCIKSSQEGGVCRGHGGGKICKMYQCSRSRASRQKYCLLHMEMS</sequence>
<evidence type="ECO:0000256" key="1">
    <source>
        <dbReference type="SAM" id="MobiDB-lite"/>
    </source>
</evidence>
<organism evidence="3">
    <name type="scientific">Albugo laibachii Nc14</name>
    <dbReference type="NCBI Taxonomy" id="890382"/>
    <lineage>
        <taxon>Eukaryota</taxon>
        <taxon>Sar</taxon>
        <taxon>Stramenopiles</taxon>
        <taxon>Oomycota</taxon>
        <taxon>Peronosporomycetes</taxon>
        <taxon>Albuginales</taxon>
        <taxon>Albuginaceae</taxon>
        <taxon>Albugo</taxon>
    </lineage>
</organism>
<feature type="compositionally biased region" description="Basic residues" evidence="1">
    <location>
        <begin position="196"/>
        <end position="216"/>
    </location>
</feature>
<dbReference type="PANTHER" id="PTHR31827">
    <property type="entry name" value="EMB|CAB89363.1"/>
    <property type="match status" value="1"/>
</dbReference>
<feature type="domain" description="WRKY19-like zinc finger" evidence="2">
    <location>
        <begin position="268"/>
        <end position="291"/>
    </location>
</feature>
<dbReference type="PANTHER" id="PTHR31827:SF1">
    <property type="entry name" value="EMB|CAB89363.1"/>
    <property type="match status" value="1"/>
</dbReference>
<protein>
    <submittedName>
        <fullName evidence="3">Uncharacterized protein AlNc14C10G1248</fullName>
    </submittedName>
</protein>
<dbReference type="AlphaFoldDB" id="F0W2K1"/>
<gene>
    <name evidence="3" type="primary">AlNc14C10G1248</name>
    <name evidence="3" type="ORF">ALNC14_014300</name>
</gene>
<reference evidence="3" key="1">
    <citation type="journal article" date="2011" name="PLoS Biol.">
        <title>Gene gain and loss during evolution of obligate parasitism in the white rust pathogen of Arabidopsis thaliana.</title>
        <authorList>
            <person name="Kemen E."/>
            <person name="Gardiner A."/>
            <person name="Schultz-Larsen T."/>
            <person name="Kemen A.C."/>
            <person name="Balmuth A.L."/>
            <person name="Robert-Seilaniantz A."/>
            <person name="Bailey K."/>
            <person name="Holub E."/>
            <person name="Studholme D.J."/>
            <person name="Maclean D."/>
            <person name="Jones J.D."/>
        </authorList>
    </citation>
    <scope>NUCLEOTIDE SEQUENCE</scope>
</reference>
<dbReference type="EMBL" id="FR824055">
    <property type="protein sequence ID" value="CCA15287.1"/>
    <property type="molecule type" value="Genomic_DNA"/>
</dbReference>
<evidence type="ECO:0000259" key="2">
    <source>
        <dbReference type="Pfam" id="PF24906"/>
    </source>
</evidence>
<feature type="domain" description="WRKY19-like zinc finger" evidence="2">
    <location>
        <begin position="292"/>
        <end position="315"/>
    </location>
</feature>
<name>F0W2K1_9STRA</name>